<sequence length="390" mass="43460">MDAAFQGGPGTRVQLWEPNNGDAQLWYEEAAREGGVYLHPAYNRDLCLGVTGTQVGSPLLVQSCNGNALQRFHIVWGGRGGGMREIRSVVDGRCIDVSYSQYQPGTTLWLWGCRNFDAPQRWLRPAPNRDDGRTEPVLFVHGYDPAASPGYNCWGYFGNMINKFLEWGWTYNMRTVGYYAGDTQCDVRIASDTHNSGLYWLSQQFAWFIYDNYSSKHVSVDIVGHSMGGLIARGAVHYTRKGAGEDSSWPPYLFVEDVVTLGTPHDGSDLAGFCDVLLRDPECIDMRWGSGFVNGLSTAENPQSAQNTDWTTIGAEDDAVVSWQSAQGMQAGHRIRYFSQQGMCHDCLKSTTSGSFWMYNWNYHDGGPGNIQGGSPVSSTSNALHNYWRW</sequence>
<keyword evidence="4" id="KW-1185">Reference proteome</keyword>
<dbReference type="Proteomes" id="UP000199632">
    <property type="component" value="Unassembled WGS sequence"/>
</dbReference>
<dbReference type="EMBL" id="FNQB01000003">
    <property type="protein sequence ID" value="SDZ50791.1"/>
    <property type="molecule type" value="Genomic_DNA"/>
</dbReference>
<dbReference type="SUPFAM" id="SSF53474">
    <property type="entry name" value="alpha/beta-Hydrolases"/>
    <property type="match status" value="1"/>
</dbReference>
<feature type="domain" description="GPI inositol-deacylase PGAP1-like alpha/beta" evidence="2">
    <location>
        <begin position="209"/>
        <end position="270"/>
    </location>
</feature>
<dbReference type="SUPFAM" id="SSF50370">
    <property type="entry name" value="Ricin B-like lectins"/>
    <property type="match status" value="1"/>
</dbReference>
<accession>A0A1H3TLV1</accession>
<evidence type="ECO:0000259" key="1">
    <source>
        <dbReference type="Pfam" id="PF00652"/>
    </source>
</evidence>
<protein>
    <submittedName>
        <fullName evidence="3">PGAP1-like protein</fullName>
    </submittedName>
</protein>
<evidence type="ECO:0000259" key="2">
    <source>
        <dbReference type="Pfam" id="PF07819"/>
    </source>
</evidence>
<dbReference type="AlphaFoldDB" id="A0A1H3TLV1"/>
<dbReference type="InterPro" id="IPR012908">
    <property type="entry name" value="PGAP1-ab_dom-like"/>
</dbReference>
<dbReference type="InterPro" id="IPR029058">
    <property type="entry name" value="AB_hydrolase_fold"/>
</dbReference>
<gene>
    <name evidence="3" type="ORF">SAMN05421684_5965</name>
</gene>
<dbReference type="Pfam" id="PF07819">
    <property type="entry name" value="PGAP1"/>
    <property type="match status" value="1"/>
</dbReference>
<reference evidence="4" key="1">
    <citation type="submission" date="2016-10" db="EMBL/GenBank/DDBJ databases">
        <authorList>
            <person name="Varghese N."/>
            <person name="Submissions S."/>
        </authorList>
    </citation>
    <scope>NUCLEOTIDE SEQUENCE [LARGE SCALE GENOMIC DNA]</scope>
    <source>
        <strain evidence="4">DSM 44718</strain>
    </source>
</reference>
<dbReference type="Gene3D" id="2.80.10.50">
    <property type="match status" value="1"/>
</dbReference>
<proteinExistence type="predicted"/>
<dbReference type="Gene3D" id="3.40.50.1820">
    <property type="entry name" value="alpha/beta hydrolase"/>
    <property type="match status" value="1"/>
</dbReference>
<feature type="domain" description="Ricin B lectin" evidence="1">
    <location>
        <begin position="8"/>
        <end position="122"/>
    </location>
</feature>
<dbReference type="InterPro" id="IPR000772">
    <property type="entry name" value="Ricin_B_lectin"/>
</dbReference>
<evidence type="ECO:0000313" key="3">
    <source>
        <dbReference type="EMBL" id="SDZ50791.1"/>
    </source>
</evidence>
<dbReference type="InterPro" id="IPR035992">
    <property type="entry name" value="Ricin_B-like_lectins"/>
</dbReference>
<dbReference type="STRING" id="137265.SAMN05421684_5965"/>
<organism evidence="3 4">
    <name type="scientific">Asanoa ishikariensis</name>
    <dbReference type="NCBI Taxonomy" id="137265"/>
    <lineage>
        <taxon>Bacteria</taxon>
        <taxon>Bacillati</taxon>
        <taxon>Actinomycetota</taxon>
        <taxon>Actinomycetes</taxon>
        <taxon>Micromonosporales</taxon>
        <taxon>Micromonosporaceae</taxon>
        <taxon>Asanoa</taxon>
    </lineage>
</organism>
<dbReference type="GO" id="GO:0016788">
    <property type="term" value="F:hydrolase activity, acting on ester bonds"/>
    <property type="evidence" value="ECO:0007669"/>
    <property type="project" value="InterPro"/>
</dbReference>
<name>A0A1H3TLV1_9ACTN</name>
<evidence type="ECO:0000313" key="4">
    <source>
        <dbReference type="Proteomes" id="UP000199632"/>
    </source>
</evidence>
<dbReference type="PROSITE" id="PS50231">
    <property type="entry name" value="RICIN_B_LECTIN"/>
    <property type="match status" value="1"/>
</dbReference>
<dbReference type="CDD" id="cd00161">
    <property type="entry name" value="beta-trefoil_Ricin-like"/>
    <property type="match status" value="1"/>
</dbReference>
<dbReference type="Pfam" id="PF00652">
    <property type="entry name" value="Ricin_B_lectin"/>
    <property type="match status" value="1"/>
</dbReference>